<dbReference type="RefSeq" id="WP_046496070.1">
    <property type="nucleotide sequence ID" value="NZ_CGIH01000010.1"/>
</dbReference>
<dbReference type="Proteomes" id="UP000045545">
    <property type="component" value="Unassembled WGS sequence"/>
</dbReference>
<proteinExistence type="predicted"/>
<organism evidence="1 2">
    <name type="scientific">Syntrophomonas zehnderi OL-4</name>
    <dbReference type="NCBI Taxonomy" id="690567"/>
    <lineage>
        <taxon>Bacteria</taxon>
        <taxon>Bacillati</taxon>
        <taxon>Bacillota</taxon>
        <taxon>Clostridia</taxon>
        <taxon>Eubacteriales</taxon>
        <taxon>Syntrophomonadaceae</taxon>
        <taxon>Syntrophomonas</taxon>
    </lineage>
</organism>
<reference evidence="1 2" key="1">
    <citation type="submission" date="2015-03" db="EMBL/GenBank/DDBJ databases">
        <authorList>
            <person name="Murphy D."/>
        </authorList>
    </citation>
    <scope>NUCLEOTIDE SEQUENCE [LARGE SCALE GENOMIC DNA]</scope>
    <source>
        <strain evidence="1 2">OL-4</strain>
    </source>
</reference>
<keyword evidence="2" id="KW-1185">Reference proteome</keyword>
<evidence type="ECO:0000313" key="2">
    <source>
        <dbReference type="Proteomes" id="UP000045545"/>
    </source>
</evidence>
<evidence type="ECO:0000313" key="1">
    <source>
        <dbReference type="EMBL" id="CFX21382.1"/>
    </source>
</evidence>
<dbReference type="EMBL" id="CGIH01000010">
    <property type="protein sequence ID" value="CFX21382.1"/>
    <property type="molecule type" value="Genomic_DNA"/>
</dbReference>
<gene>
    <name evidence="1" type="ORF">799</name>
</gene>
<protein>
    <submittedName>
        <fullName evidence="1">Uncharacterized</fullName>
    </submittedName>
</protein>
<accession>A0A0E4G9Q4</accession>
<sequence length="77" mass="8954">MDRGWILDDDDIVNVTGAINMRILIDIAKAYQQPGRLTTVEIRHNHEHIKEVHLLKEEIASLERIYNVAFNFSPDLK</sequence>
<name>A0A0E4G9Q4_9FIRM</name>
<dbReference type="AlphaFoldDB" id="A0A0E4G9Q4"/>
<dbReference type="STRING" id="690567.799"/>